<proteinExistence type="predicted"/>
<reference evidence="2 3" key="1">
    <citation type="submission" date="2017-01" db="EMBL/GenBank/DDBJ databases">
        <title>Novel large sulfur bacteria in the metagenomes of groundwater-fed chemosynthetic microbial mats in the Lake Huron basin.</title>
        <authorList>
            <person name="Sharrar A.M."/>
            <person name="Flood B.E."/>
            <person name="Bailey J.V."/>
            <person name="Jones D.S."/>
            <person name="Biddanda B."/>
            <person name="Ruberg S.A."/>
            <person name="Marcus D.N."/>
            <person name="Dick G.J."/>
        </authorList>
    </citation>
    <scope>NUCLEOTIDE SEQUENCE [LARGE SCALE GENOMIC DNA]</scope>
    <source>
        <strain evidence="2">A8</strain>
    </source>
</reference>
<dbReference type="EMBL" id="MTEJ01000420">
    <property type="protein sequence ID" value="OQX03261.1"/>
    <property type="molecule type" value="Genomic_DNA"/>
</dbReference>
<gene>
    <name evidence="2" type="ORF">BWK73_40130</name>
</gene>
<dbReference type="PROSITE" id="PS51257">
    <property type="entry name" value="PROKAR_LIPOPROTEIN"/>
    <property type="match status" value="1"/>
</dbReference>
<keyword evidence="1" id="KW-0732">Signal</keyword>
<name>A0A1Y1QDK0_9GAMM</name>
<evidence type="ECO:0008006" key="4">
    <source>
        <dbReference type="Google" id="ProtNLM"/>
    </source>
</evidence>
<comment type="caution">
    <text evidence="2">The sequence shown here is derived from an EMBL/GenBank/DDBJ whole genome shotgun (WGS) entry which is preliminary data.</text>
</comment>
<evidence type="ECO:0000313" key="3">
    <source>
        <dbReference type="Proteomes" id="UP000192491"/>
    </source>
</evidence>
<organism evidence="2 3">
    <name type="scientific">Thiothrix lacustris</name>
    <dbReference type="NCBI Taxonomy" id="525917"/>
    <lineage>
        <taxon>Bacteria</taxon>
        <taxon>Pseudomonadati</taxon>
        <taxon>Pseudomonadota</taxon>
        <taxon>Gammaproteobacteria</taxon>
        <taxon>Thiotrichales</taxon>
        <taxon>Thiotrichaceae</taxon>
        <taxon>Thiothrix</taxon>
    </lineage>
</organism>
<feature type="signal peptide" evidence="1">
    <location>
        <begin position="1"/>
        <end position="21"/>
    </location>
</feature>
<protein>
    <recommendedName>
        <fullName evidence="4">Transglutaminase-like domain-containing protein</fullName>
    </recommendedName>
</protein>
<dbReference type="Proteomes" id="UP000192491">
    <property type="component" value="Unassembled WGS sequence"/>
</dbReference>
<evidence type="ECO:0000313" key="2">
    <source>
        <dbReference type="EMBL" id="OQX03261.1"/>
    </source>
</evidence>
<accession>A0A1Y1QDK0</accession>
<sequence length="191" mass="21801">MMRVKHAVPLLLLPLMISGCAVQYDPVNVTPAGDVRAARMTPDLQNQIQTLEAALIALDPRSINPQEARAVAHDAFVYPMYLANDWGLTWPPLLHNTLRNANQRKAGLCVDWTRAMRARMRAKNLQTFDLYWAVAYKGNAWREHSTLVVTPKGRPMSEGIILDPWRNSGKLFWSKLKEDEQYPWKYFEGPG</sequence>
<dbReference type="AlphaFoldDB" id="A0A1Y1QDK0"/>
<evidence type="ECO:0000256" key="1">
    <source>
        <dbReference type="SAM" id="SignalP"/>
    </source>
</evidence>
<feature type="chain" id="PRO_5011004589" description="Transglutaminase-like domain-containing protein" evidence="1">
    <location>
        <begin position="22"/>
        <end position="191"/>
    </location>
</feature>